<comment type="caution">
    <text evidence="3">The sequence shown here is derived from an EMBL/GenBank/DDBJ whole genome shotgun (WGS) entry which is preliminary data.</text>
</comment>
<name>A0AAV8ZYD5_9CUCU</name>
<proteinExistence type="predicted"/>
<keyword evidence="1" id="KW-1133">Transmembrane helix</keyword>
<dbReference type="GO" id="GO:0003677">
    <property type="term" value="F:DNA binding"/>
    <property type="evidence" value="ECO:0007669"/>
    <property type="project" value="TreeGrafter"/>
</dbReference>
<dbReference type="InterPro" id="IPR050863">
    <property type="entry name" value="CenT-Element_Derived"/>
</dbReference>
<dbReference type="Pfam" id="PF03184">
    <property type="entry name" value="DDE_1"/>
    <property type="match status" value="1"/>
</dbReference>
<dbReference type="Gene3D" id="3.30.420.10">
    <property type="entry name" value="Ribonuclease H-like superfamily/Ribonuclease H"/>
    <property type="match status" value="1"/>
</dbReference>
<dbReference type="Proteomes" id="UP001162156">
    <property type="component" value="Unassembled WGS sequence"/>
</dbReference>
<accession>A0AAV8ZYD5</accession>
<keyword evidence="1" id="KW-0812">Transmembrane</keyword>
<reference evidence="3" key="1">
    <citation type="journal article" date="2023" name="Insect Mol. Biol.">
        <title>Genome sequencing provides insights into the evolution of gene families encoding plant cell wall-degrading enzymes in longhorned beetles.</title>
        <authorList>
            <person name="Shin N.R."/>
            <person name="Okamura Y."/>
            <person name="Kirsch R."/>
            <person name="Pauchet Y."/>
        </authorList>
    </citation>
    <scope>NUCLEOTIDE SEQUENCE</scope>
    <source>
        <strain evidence="3">RBIC_L_NR</strain>
    </source>
</reference>
<sequence length="391" mass="44122">MGSREARWMRCFMNRHPKLSYRKPESISIDRTSSFNLQNVKMFFDNYAHVQRKEKFFPDRIVNMDETGITTVLQAPKVICKGGLKQVGQCVSAKRGTLVTFCGIITAVGTAIPPVYIFPRVRMKDAYLFGAVPGAVAFASKSGWMTSEIFVRVLEHIKKHKHISCDNKLLLIVDNHGTHISLNAINYCRDNGIVMLSFPPHCTHRMQPLDIGVYGPFKNRCKSSFNDYILGHPRKAINIYNVAQLTAQPYLLSFTPLNITKAFTKSGIWLINSLAFNDSDFTGVLQYEVDTYEPTSSQSLEETNTATTSLHLNASVDLSKINIISNLVMVPSKDKYINVKEFIVGLLSLLLDNVLDKVTDASTNLNKKTFFKPNRYTTLPKTYCETQHEVS</sequence>
<feature type="transmembrane region" description="Helical" evidence="1">
    <location>
        <begin position="98"/>
        <end position="118"/>
    </location>
</feature>
<dbReference type="AlphaFoldDB" id="A0AAV8ZYD5"/>
<dbReference type="PANTHER" id="PTHR19303:SF74">
    <property type="entry name" value="POGO TRANSPOSABLE ELEMENT WITH KRAB DOMAIN"/>
    <property type="match status" value="1"/>
</dbReference>
<keyword evidence="4" id="KW-1185">Reference proteome</keyword>
<dbReference type="EMBL" id="JANEYF010000035">
    <property type="protein sequence ID" value="KAJ8972583.1"/>
    <property type="molecule type" value="Genomic_DNA"/>
</dbReference>
<dbReference type="InterPro" id="IPR004875">
    <property type="entry name" value="DDE_SF_endonuclease_dom"/>
</dbReference>
<evidence type="ECO:0000313" key="4">
    <source>
        <dbReference type="Proteomes" id="UP001162156"/>
    </source>
</evidence>
<keyword evidence="1" id="KW-0472">Membrane</keyword>
<evidence type="ECO:0000259" key="2">
    <source>
        <dbReference type="Pfam" id="PF03184"/>
    </source>
</evidence>
<dbReference type="GO" id="GO:0005634">
    <property type="term" value="C:nucleus"/>
    <property type="evidence" value="ECO:0007669"/>
    <property type="project" value="TreeGrafter"/>
</dbReference>
<evidence type="ECO:0000256" key="1">
    <source>
        <dbReference type="SAM" id="Phobius"/>
    </source>
</evidence>
<organism evidence="3 4">
    <name type="scientific">Rhamnusium bicolor</name>
    <dbReference type="NCBI Taxonomy" id="1586634"/>
    <lineage>
        <taxon>Eukaryota</taxon>
        <taxon>Metazoa</taxon>
        <taxon>Ecdysozoa</taxon>
        <taxon>Arthropoda</taxon>
        <taxon>Hexapoda</taxon>
        <taxon>Insecta</taxon>
        <taxon>Pterygota</taxon>
        <taxon>Neoptera</taxon>
        <taxon>Endopterygota</taxon>
        <taxon>Coleoptera</taxon>
        <taxon>Polyphaga</taxon>
        <taxon>Cucujiformia</taxon>
        <taxon>Chrysomeloidea</taxon>
        <taxon>Cerambycidae</taxon>
        <taxon>Lepturinae</taxon>
        <taxon>Rhagiini</taxon>
        <taxon>Rhamnusium</taxon>
    </lineage>
</organism>
<dbReference type="PANTHER" id="PTHR19303">
    <property type="entry name" value="TRANSPOSON"/>
    <property type="match status" value="1"/>
</dbReference>
<evidence type="ECO:0000313" key="3">
    <source>
        <dbReference type="EMBL" id="KAJ8972583.1"/>
    </source>
</evidence>
<dbReference type="InterPro" id="IPR036397">
    <property type="entry name" value="RNaseH_sf"/>
</dbReference>
<feature type="domain" description="DDE-1" evidence="2">
    <location>
        <begin position="135"/>
        <end position="238"/>
    </location>
</feature>
<gene>
    <name evidence="3" type="ORF">NQ314_000111</name>
</gene>
<protein>
    <recommendedName>
        <fullName evidence="2">DDE-1 domain-containing protein</fullName>
    </recommendedName>
</protein>